<dbReference type="AlphaFoldDB" id="A0A261Y379"/>
<name>A0A261Y379_9FUNG</name>
<keyword evidence="3 5" id="KW-0645">Protease</keyword>
<dbReference type="GO" id="GO:0005829">
    <property type="term" value="C:cytosol"/>
    <property type="evidence" value="ECO:0007669"/>
    <property type="project" value="TreeGrafter"/>
</dbReference>
<dbReference type="InterPro" id="IPR038765">
    <property type="entry name" value="Papain-like_cys_pep_sf"/>
</dbReference>
<keyword evidence="4 5" id="KW-0378">Hydrolase</keyword>
<feature type="region of interest" description="Disordered" evidence="6">
    <location>
        <begin position="476"/>
        <end position="545"/>
    </location>
</feature>
<proteinExistence type="inferred from homology"/>
<dbReference type="Pfam" id="PF00443">
    <property type="entry name" value="UCH"/>
    <property type="match status" value="1"/>
</dbReference>
<evidence type="ECO:0000256" key="5">
    <source>
        <dbReference type="RuleBase" id="RU366025"/>
    </source>
</evidence>
<dbReference type="EC" id="3.4.19.12" evidence="5"/>
<dbReference type="GO" id="GO:0016579">
    <property type="term" value="P:protein deubiquitination"/>
    <property type="evidence" value="ECO:0007669"/>
    <property type="project" value="InterPro"/>
</dbReference>
<dbReference type="SUPFAM" id="SSF54001">
    <property type="entry name" value="Cysteine proteinases"/>
    <property type="match status" value="1"/>
</dbReference>
<dbReference type="PROSITE" id="PS00972">
    <property type="entry name" value="USP_1"/>
    <property type="match status" value="1"/>
</dbReference>
<feature type="compositionally biased region" description="Low complexity" evidence="6">
    <location>
        <begin position="519"/>
        <end position="531"/>
    </location>
</feature>
<dbReference type="Gene3D" id="3.90.70.10">
    <property type="entry name" value="Cysteine proteinases"/>
    <property type="match status" value="1"/>
</dbReference>
<organism evidence="8 9">
    <name type="scientific">Bifiguratus adelaidae</name>
    <dbReference type="NCBI Taxonomy" id="1938954"/>
    <lineage>
        <taxon>Eukaryota</taxon>
        <taxon>Fungi</taxon>
        <taxon>Fungi incertae sedis</taxon>
        <taxon>Mucoromycota</taxon>
        <taxon>Mucoromycotina</taxon>
        <taxon>Endogonomycetes</taxon>
        <taxon>Endogonales</taxon>
        <taxon>Endogonales incertae sedis</taxon>
        <taxon>Bifiguratus</taxon>
    </lineage>
</organism>
<sequence length="545" mass="61120">MGSMLRWMGLGQQSKGKAEPPPELIGSEQTDRYFGLENFGNTCYANSILQSLFWCKTFRDCVMSFPDGALPSHAAEKLNVVSHSTQSNHYQASPTKSREAFSTAASNHLTYSQTMNNISPWALPNLQQITAAAAPNTSISTESPVKSSPTTATSRSRVMEGSQISVSGMEDTIFAALRNLFWHLHSRIGKSCVVAPNRFMAKLKEKNELFRSNMHQDAHEFLNFVLNAIAEDVEAYEKRCTDAAAAMEEKLSKTTLSELADPGEARPGAKQAPSTWVHRLFEGVFSNETKCLTCETITSRDESFLDLSVDIDQNSSITSCLKQFSASETMCQKDKYYCDKCCGLQEAERRMKILKLPNLLALHLKRFKYQETLQRYVKLSYRVCFPLELRLFNTCDITEDPDRMYHLWAIVVHIGGGPYHGHYVAVVKHEDNWVLFDDDIVQIMPEADLQTYFSDLPGTGSGYILFYERAKEIAVKPKATKRPEQAPSEPAPLSAIIPHHQDDDHVTESTISKEEPIADPSSTPSTDPSSPKGSTRFWRRPSRKG</sequence>
<evidence type="ECO:0000313" key="9">
    <source>
        <dbReference type="Proteomes" id="UP000242875"/>
    </source>
</evidence>
<evidence type="ECO:0000313" key="8">
    <source>
        <dbReference type="EMBL" id="OZJ05076.1"/>
    </source>
</evidence>
<dbReference type="EMBL" id="MVBO01000023">
    <property type="protein sequence ID" value="OZJ05076.1"/>
    <property type="molecule type" value="Genomic_DNA"/>
</dbReference>
<dbReference type="GO" id="GO:0140492">
    <property type="term" value="F:metal-dependent deubiquitinase activity"/>
    <property type="evidence" value="ECO:0007669"/>
    <property type="project" value="EnsemblFungi"/>
</dbReference>
<gene>
    <name evidence="8" type="ORF">BZG36_02084</name>
</gene>
<comment type="catalytic activity">
    <reaction evidence="1 5">
        <text>Thiol-dependent hydrolysis of ester, thioester, amide, peptide and isopeptide bonds formed by the C-terminal Gly of ubiquitin (a 76-residue protein attached to proteins as an intracellular targeting signal).</text>
        <dbReference type="EC" id="3.4.19.12"/>
    </reaction>
</comment>
<evidence type="ECO:0000256" key="3">
    <source>
        <dbReference type="ARBA" id="ARBA00022670"/>
    </source>
</evidence>
<dbReference type="GO" id="GO:0006897">
    <property type="term" value="P:endocytosis"/>
    <property type="evidence" value="ECO:0007669"/>
    <property type="project" value="EnsemblFungi"/>
</dbReference>
<dbReference type="InterPro" id="IPR050164">
    <property type="entry name" value="Peptidase_C19"/>
</dbReference>
<dbReference type="GO" id="GO:0004843">
    <property type="term" value="F:cysteine-type deubiquitinase activity"/>
    <property type="evidence" value="ECO:0007669"/>
    <property type="project" value="UniProtKB-UniRule"/>
</dbReference>
<comment type="caution">
    <text evidence="8">The sequence shown here is derived from an EMBL/GenBank/DDBJ whole genome shotgun (WGS) entry which is preliminary data.</text>
</comment>
<dbReference type="PROSITE" id="PS50235">
    <property type="entry name" value="USP_3"/>
    <property type="match status" value="1"/>
</dbReference>
<keyword evidence="5" id="KW-0788">Thiol protease</keyword>
<evidence type="ECO:0000259" key="7">
    <source>
        <dbReference type="PROSITE" id="PS50235"/>
    </source>
</evidence>
<dbReference type="Proteomes" id="UP000242875">
    <property type="component" value="Unassembled WGS sequence"/>
</dbReference>
<reference evidence="8 9" key="1">
    <citation type="journal article" date="2017" name="Mycologia">
        <title>Bifiguratus adelaidae, gen. et sp. nov., a new member of Mucoromycotina in endophytic and soil-dwelling habitats.</title>
        <authorList>
            <person name="Torres-Cruz T.J."/>
            <person name="Billingsley Tobias T.L."/>
            <person name="Almatruk M."/>
            <person name="Hesse C."/>
            <person name="Kuske C.R."/>
            <person name="Desiro A."/>
            <person name="Benucci G.M."/>
            <person name="Bonito G."/>
            <person name="Stajich J.E."/>
            <person name="Dunlap C."/>
            <person name="Arnold A.E."/>
            <person name="Porras-Alfaro A."/>
        </authorList>
    </citation>
    <scope>NUCLEOTIDE SEQUENCE [LARGE SCALE GENOMIC DNA]</scope>
    <source>
        <strain evidence="8 9">AZ0501</strain>
    </source>
</reference>
<comment type="similarity">
    <text evidence="2 5">Belongs to the peptidase C19 family.</text>
</comment>
<evidence type="ECO:0000256" key="6">
    <source>
        <dbReference type="SAM" id="MobiDB-lite"/>
    </source>
</evidence>
<keyword evidence="5" id="KW-0833">Ubl conjugation pathway</keyword>
<dbReference type="CDD" id="cd02663">
    <property type="entry name" value="Peptidase_C19G"/>
    <property type="match status" value="1"/>
</dbReference>
<dbReference type="InterPro" id="IPR018200">
    <property type="entry name" value="USP_CS"/>
</dbReference>
<dbReference type="GO" id="GO:0005634">
    <property type="term" value="C:nucleus"/>
    <property type="evidence" value="ECO:0007669"/>
    <property type="project" value="TreeGrafter"/>
</dbReference>
<feature type="compositionally biased region" description="Basic and acidic residues" evidence="6">
    <location>
        <begin position="499"/>
        <end position="516"/>
    </location>
</feature>
<feature type="region of interest" description="Disordered" evidence="6">
    <location>
        <begin position="135"/>
        <end position="159"/>
    </location>
</feature>
<dbReference type="InterPro" id="IPR001394">
    <property type="entry name" value="Peptidase_C19_UCH"/>
</dbReference>
<evidence type="ECO:0000256" key="4">
    <source>
        <dbReference type="ARBA" id="ARBA00022801"/>
    </source>
</evidence>
<accession>A0A261Y379</accession>
<dbReference type="PANTHER" id="PTHR24006:SF733">
    <property type="entry name" value="RE52890P"/>
    <property type="match status" value="1"/>
</dbReference>
<evidence type="ECO:0000256" key="2">
    <source>
        <dbReference type="ARBA" id="ARBA00009085"/>
    </source>
</evidence>
<keyword evidence="9" id="KW-1185">Reference proteome</keyword>
<dbReference type="GO" id="GO:0006508">
    <property type="term" value="P:proteolysis"/>
    <property type="evidence" value="ECO:0007669"/>
    <property type="project" value="UniProtKB-KW"/>
</dbReference>
<protein>
    <recommendedName>
        <fullName evidence="5">Ubiquitin carboxyl-terminal hydrolase</fullName>
        <ecNumber evidence="5">3.4.19.12</ecNumber>
    </recommendedName>
</protein>
<dbReference type="PROSITE" id="PS00973">
    <property type="entry name" value="USP_2"/>
    <property type="match status" value="1"/>
</dbReference>
<dbReference type="OrthoDB" id="27652at2759"/>
<feature type="domain" description="USP" evidence="7">
    <location>
        <begin position="34"/>
        <end position="470"/>
    </location>
</feature>
<dbReference type="InterPro" id="IPR028889">
    <property type="entry name" value="USP"/>
</dbReference>
<evidence type="ECO:0000256" key="1">
    <source>
        <dbReference type="ARBA" id="ARBA00000707"/>
    </source>
</evidence>
<dbReference type="PANTHER" id="PTHR24006">
    <property type="entry name" value="UBIQUITIN CARBOXYL-TERMINAL HYDROLASE"/>
    <property type="match status" value="1"/>
</dbReference>